<evidence type="ECO:0000313" key="1">
    <source>
        <dbReference type="EMBL" id="AVX05242.1"/>
    </source>
</evidence>
<dbReference type="AlphaFoldDB" id="A0A2R4MGU9"/>
<dbReference type="RefSeq" id="WP_027833608.1">
    <property type="nucleotide sequence ID" value="NZ_CP021330.1"/>
</dbReference>
<protein>
    <submittedName>
        <fullName evidence="1">Uncharacterized protein</fullName>
    </submittedName>
</protein>
<accession>A0A2R4MGU9</accession>
<dbReference type="STRING" id="1122213.GCA_000423365_00366"/>
<name>A0A2R4MGU9_9HYPH</name>
<proteinExistence type="predicted"/>
<dbReference type="Proteomes" id="UP000258927">
    <property type="component" value="Chromosome"/>
</dbReference>
<sequence length="77" mass="8469">MVIRFAVMSFRQKGRALVADPMQSAKTADAAIALAERVFLSRDGAISFSQEIDVETDCYDEPKVLSKHGTLPPELLD</sequence>
<organism evidence="1 2">
    <name type="scientific">Maritalea myrionectae</name>
    <dbReference type="NCBI Taxonomy" id="454601"/>
    <lineage>
        <taxon>Bacteria</taxon>
        <taxon>Pseudomonadati</taxon>
        <taxon>Pseudomonadota</taxon>
        <taxon>Alphaproteobacteria</taxon>
        <taxon>Hyphomicrobiales</taxon>
        <taxon>Devosiaceae</taxon>
        <taxon>Maritalea</taxon>
    </lineage>
</organism>
<gene>
    <name evidence="1" type="ORF">MXMO3_02731</name>
</gene>
<dbReference type="EMBL" id="CP021330">
    <property type="protein sequence ID" value="AVX05242.1"/>
    <property type="molecule type" value="Genomic_DNA"/>
</dbReference>
<keyword evidence="2" id="KW-1185">Reference proteome</keyword>
<reference evidence="1 2" key="1">
    <citation type="submission" date="2017-05" db="EMBL/GenBank/DDBJ databases">
        <title>Genome Analysis of Maritalea myrionectae HL2708#5.</title>
        <authorList>
            <consortium name="Cotde Inc.-PKNU"/>
            <person name="Jang D."/>
            <person name="Oh H.-M."/>
        </authorList>
    </citation>
    <scope>NUCLEOTIDE SEQUENCE [LARGE SCALE GENOMIC DNA]</scope>
    <source>
        <strain evidence="1 2">HL2708#5</strain>
    </source>
</reference>
<evidence type="ECO:0000313" key="2">
    <source>
        <dbReference type="Proteomes" id="UP000258927"/>
    </source>
</evidence>
<dbReference type="KEGG" id="mmyr:MXMO3_02731"/>